<keyword evidence="3 8" id="KW-0479">Metal-binding</keyword>
<dbReference type="GO" id="GO:0008198">
    <property type="term" value="F:ferrous iron binding"/>
    <property type="evidence" value="ECO:0007669"/>
    <property type="project" value="TreeGrafter"/>
</dbReference>
<evidence type="ECO:0000256" key="10">
    <source>
        <dbReference type="SAM" id="MobiDB-lite"/>
    </source>
</evidence>
<keyword evidence="7" id="KW-0883">Thioether bond</keyword>
<feature type="binding site" evidence="8">
    <location>
        <position position="223"/>
    </location>
    <ligand>
        <name>Fe cation</name>
        <dbReference type="ChEBI" id="CHEBI:24875"/>
        <note>catalytic</note>
    </ligand>
</feature>
<sequence length="277" mass="30710">MSALKTSIVRSLFPPSVRPQVHARTLRVMVQTQTPTPNTRVLTTTSKMATSLAENREPTPRGPSTLPAPSKLPSLQNPARDPYGQTSTPFNDLLNALSESLTTTRPPHLPTLTDHLRAYTSHPSHWSQYAVQNPDKQYTRNLVAEEPKIFNLLILVWTPGKRSPVHDHASSHCLMKILQGTLRETRYEMPEGKDSVEGGLRELQRKEYAAGKVAYISDRLGLHEICNPSETEYAVSLHLYTPPNAAMYGCHVFDTATGKSTYVPPGAYDSVRGVVSK</sequence>
<evidence type="ECO:0000256" key="9">
    <source>
        <dbReference type="RuleBase" id="RU366010"/>
    </source>
</evidence>
<dbReference type="Gene3D" id="2.60.120.10">
    <property type="entry name" value="Jelly Rolls"/>
    <property type="match status" value="1"/>
</dbReference>
<reference evidence="11 12" key="1">
    <citation type="journal article" date="2012" name="BMC Genomics">
        <title>Sequencing the genome of Marssonina brunnea reveals fungus-poplar co-evolution.</title>
        <authorList>
            <person name="Zhu S."/>
            <person name="Cao Y.-Z."/>
            <person name="Jiang C."/>
            <person name="Tan B.-Y."/>
            <person name="Wang Z."/>
            <person name="Feng S."/>
            <person name="Zhang L."/>
            <person name="Su X.-H."/>
            <person name="Brejova B."/>
            <person name="Vinar T."/>
            <person name="Xu M."/>
            <person name="Wang M.-X."/>
            <person name="Zhang S.-G."/>
            <person name="Huang M.-R."/>
            <person name="Wu R."/>
            <person name="Zhou Y."/>
        </authorList>
    </citation>
    <scope>NUCLEOTIDE SEQUENCE [LARGE SCALE GENOMIC DNA]</scope>
    <source>
        <strain evidence="11 12">MB_m1</strain>
    </source>
</reference>
<keyword evidence="6 8" id="KW-0408">Iron</keyword>
<dbReference type="GeneID" id="18760194"/>
<evidence type="ECO:0000256" key="2">
    <source>
        <dbReference type="ARBA" id="ARBA00013133"/>
    </source>
</evidence>
<keyword evidence="4 9" id="KW-0223">Dioxygenase</keyword>
<evidence type="ECO:0000256" key="7">
    <source>
        <dbReference type="PIRSR" id="PIRSR610300-50"/>
    </source>
</evidence>
<evidence type="ECO:0000256" key="3">
    <source>
        <dbReference type="ARBA" id="ARBA00022723"/>
    </source>
</evidence>
<feature type="region of interest" description="Disordered" evidence="10">
    <location>
        <begin position="50"/>
        <end position="91"/>
    </location>
</feature>
<dbReference type="GO" id="GO:0019448">
    <property type="term" value="P:L-cysteine catabolic process"/>
    <property type="evidence" value="ECO:0007669"/>
    <property type="project" value="TreeGrafter"/>
</dbReference>
<dbReference type="OrthoDB" id="543511at2759"/>
<feature type="cross-link" description="3'-(S-cysteinyl)-tyrosine (Cys-Tyr)" evidence="7">
    <location>
        <begin position="173"/>
        <end position="240"/>
    </location>
</feature>
<feature type="binding site" evidence="8">
    <location>
        <position position="166"/>
    </location>
    <ligand>
        <name>Fe cation</name>
        <dbReference type="ChEBI" id="CHEBI:24875"/>
        <note>catalytic</note>
    </ligand>
</feature>
<dbReference type="EC" id="1.13.11.20" evidence="2 9"/>
<dbReference type="PANTHER" id="PTHR12918:SF1">
    <property type="entry name" value="CYSTEINE DIOXYGENASE TYPE 1"/>
    <property type="match status" value="1"/>
</dbReference>
<evidence type="ECO:0000256" key="1">
    <source>
        <dbReference type="ARBA" id="ARBA00006622"/>
    </source>
</evidence>
<comment type="similarity">
    <text evidence="1 9">Belongs to the cysteine dioxygenase family.</text>
</comment>
<dbReference type="RefSeq" id="XP_007292148.1">
    <property type="nucleotide sequence ID" value="XM_007292086.1"/>
</dbReference>
<dbReference type="AlphaFoldDB" id="K1X9H7"/>
<accession>K1X9H7</accession>
<dbReference type="STRING" id="1072389.K1X9H7"/>
<dbReference type="GO" id="GO:0017172">
    <property type="term" value="F:cysteine dioxygenase activity"/>
    <property type="evidence" value="ECO:0007669"/>
    <property type="project" value="UniProtKB-UniRule"/>
</dbReference>
<evidence type="ECO:0000256" key="5">
    <source>
        <dbReference type="ARBA" id="ARBA00023002"/>
    </source>
</evidence>
<evidence type="ECO:0000313" key="11">
    <source>
        <dbReference type="EMBL" id="EKD17398.1"/>
    </source>
</evidence>
<name>K1X9H7_MARBU</name>
<feature type="binding site" evidence="8">
    <location>
        <position position="168"/>
    </location>
    <ligand>
        <name>Fe cation</name>
        <dbReference type="ChEBI" id="CHEBI:24875"/>
        <note>catalytic</note>
    </ligand>
</feature>
<dbReference type="InterPro" id="IPR010300">
    <property type="entry name" value="CDO_1"/>
</dbReference>
<dbReference type="KEGG" id="mbe:MBM_04259"/>
<dbReference type="InParanoid" id="K1X9H7"/>
<gene>
    <name evidence="11" type="ORF">MBM_04259</name>
</gene>
<protein>
    <recommendedName>
        <fullName evidence="2 9">Cysteine dioxygenase</fullName>
        <ecNumber evidence="2 9">1.13.11.20</ecNumber>
    </recommendedName>
</protein>
<evidence type="ECO:0000256" key="8">
    <source>
        <dbReference type="PIRSR" id="PIRSR610300-51"/>
    </source>
</evidence>
<evidence type="ECO:0000313" key="12">
    <source>
        <dbReference type="Proteomes" id="UP000006753"/>
    </source>
</evidence>
<dbReference type="Proteomes" id="UP000006753">
    <property type="component" value="Unassembled WGS sequence"/>
</dbReference>
<comment type="cofactor">
    <cofactor evidence="9">
        <name>Fe cation</name>
        <dbReference type="ChEBI" id="CHEBI:24875"/>
    </cofactor>
    <text evidence="9">Binds 1 Fe cation per subunit.</text>
</comment>
<dbReference type="CDD" id="cd10548">
    <property type="entry name" value="cupin_CDO"/>
    <property type="match status" value="1"/>
</dbReference>
<dbReference type="HOGENOM" id="CLU_079443_0_0_1"/>
<dbReference type="Pfam" id="PF05995">
    <property type="entry name" value="CDO_I"/>
    <property type="match status" value="1"/>
</dbReference>
<evidence type="ECO:0000256" key="6">
    <source>
        <dbReference type="ARBA" id="ARBA00023004"/>
    </source>
</evidence>
<proteinExistence type="inferred from homology"/>
<keyword evidence="5 9" id="KW-0560">Oxidoreductase</keyword>
<dbReference type="eggNOG" id="KOG4064">
    <property type="taxonomic scope" value="Eukaryota"/>
</dbReference>
<keyword evidence="12" id="KW-1185">Reference proteome</keyword>
<dbReference type="InterPro" id="IPR011051">
    <property type="entry name" value="RmlC_Cupin_sf"/>
</dbReference>
<comment type="catalytic activity">
    <reaction evidence="9">
        <text>L-cysteine + O2 = 3-sulfino-L-alanine + H(+)</text>
        <dbReference type="Rhea" id="RHEA:20441"/>
        <dbReference type="ChEBI" id="CHEBI:15378"/>
        <dbReference type="ChEBI" id="CHEBI:15379"/>
        <dbReference type="ChEBI" id="CHEBI:35235"/>
        <dbReference type="ChEBI" id="CHEBI:61085"/>
        <dbReference type="EC" id="1.13.11.20"/>
    </reaction>
</comment>
<evidence type="ECO:0000256" key="4">
    <source>
        <dbReference type="ARBA" id="ARBA00022964"/>
    </source>
</evidence>
<dbReference type="SUPFAM" id="SSF51182">
    <property type="entry name" value="RmlC-like cupins"/>
    <property type="match status" value="1"/>
</dbReference>
<dbReference type="InterPro" id="IPR014710">
    <property type="entry name" value="RmlC-like_jellyroll"/>
</dbReference>
<dbReference type="OMA" id="MVICWRR"/>
<organism evidence="11 12">
    <name type="scientific">Marssonina brunnea f. sp. multigermtubi (strain MB_m1)</name>
    <name type="common">Marssonina leaf spot fungus</name>
    <dbReference type="NCBI Taxonomy" id="1072389"/>
    <lineage>
        <taxon>Eukaryota</taxon>
        <taxon>Fungi</taxon>
        <taxon>Dikarya</taxon>
        <taxon>Ascomycota</taxon>
        <taxon>Pezizomycotina</taxon>
        <taxon>Leotiomycetes</taxon>
        <taxon>Helotiales</taxon>
        <taxon>Drepanopezizaceae</taxon>
        <taxon>Drepanopeziza</taxon>
    </lineage>
</organism>
<dbReference type="EMBL" id="JH921436">
    <property type="protein sequence ID" value="EKD17398.1"/>
    <property type="molecule type" value="Genomic_DNA"/>
</dbReference>
<dbReference type="PANTHER" id="PTHR12918">
    <property type="entry name" value="CYSTEINE DIOXYGENASE"/>
    <property type="match status" value="1"/>
</dbReference>